<dbReference type="InterPro" id="IPR024760">
    <property type="entry name" value="HTH_dom_conjug_TS-like"/>
</dbReference>
<keyword evidence="3" id="KW-1185">Reference proteome</keyword>
<protein>
    <recommendedName>
        <fullName evidence="1">Helix-turn-helix conjugative transposon-like domain-containing protein</fullName>
    </recommendedName>
</protein>
<organism evidence="2 3">
    <name type="scientific">Thermobacillus xylanilyticus</name>
    <dbReference type="NCBI Taxonomy" id="76633"/>
    <lineage>
        <taxon>Bacteria</taxon>
        <taxon>Bacillati</taxon>
        <taxon>Bacillota</taxon>
        <taxon>Bacilli</taxon>
        <taxon>Bacillales</taxon>
        <taxon>Paenibacillaceae</taxon>
        <taxon>Thermobacillus</taxon>
    </lineage>
</organism>
<name>A0ABM8V1G1_THEXY</name>
<evidence type="ECO:0000313" key="3">
    <source>
        <dbReference type="Proteomes" id="UP000681526"/>
    </source>
</evidence>
<comment type="caution">
    <text evidence="2">The sequence shown here is derived from an EMBL/GenBank/DDBJ whole genome shotgun (WGS) entry which is preliminary data.</text>
</comment>
<proteinExistence type="predicted"/>
<feature type="domain" description="Helix-turn-helix conjugative transposon-like" evidence="1">
    <location>
        <begin position="19"/>
        <end position="70"/>
    </location>
</feature>
<accession>A0ABM8V1G1</accession>
<reference evidence="2 3" key="1">
    <citation type="submission" date="2021-04" db="EMBL/GenBank/DDBJ databases">
        <authorList>
            <person name="Rakotoarivonina H."/>
        </authorList>
    </citation>
    <scope>NUCLEOTIDE SEQUENCE [LARGE SCALE GENOMIC DNA]</scope>
    <source>
        <strain evidence="2 3">XE</strain>
    </source>
</reference>
<dbReference type="Proteomes" id="UP000681526">
    <property type="component" value="Unassembled WGS sequence"/>
</dbReference>
<dbReference type="Pfam" id="PF12645">
    <property type="entry name" value="HTH_16"/>
    <property type="match status" value="1"/>
</dbReference>
<dbReference type="RefSeq" id="WP_213483671.1">
    <property type="nucleotide sequence ID" value="NZ_CAJRAY010000019.1"/>
</dbReference>
<evidence type="ECO:0000259" key="1">
    <source>
        <dbReference type="Pfam" id="PF12645"/>
    </source>
</evidence>
<sequence length="74" mass="8670">MEKESIQNHPGEHEHALILIKQARDGDKQAIEQVLQLFDTDIRYLAQFIKMPREDAIQELVTELIAMIKRDNIE</sequence>
<dbReference type="EMBL" id="CAJRAY010000019">
    <property type="protein sequence ID" value="CAG5080851.1"/>
    <property type="molecule type" value="Genomic_DNA"/>
</dbReference>
<evidence type="ECO:0000313" key="2">
    <source>
        <dbReference type="EMBL" id="CAG5080851.1"/>
    </source>
</evidence>
<gene>
    <name evidence="2" type="primary">txxe 3872</name>
    <name evidence="2" type="ORF">TXXE_04615</name>
</gene>